<dbReference type="AlphaFoldDB" id="A0A1I5Q012"/>
<name>A0A1I5Q012_9GAMM</name>
<protein>
    <submittedName>
        <fullName evidence="1">Uncharacterized protein</fullName>
    </submittedName>
</protein>
<proteinExistence type="predicted"/>
<reference evidence="1 2" key="1">
    <citation type="submission" date="2016-10" db="EMBL/GenBank/DDBJ databases">
        <authorList>
            <person name="de Groot N.N."/>
        </authorList>
    </citation>
    <scope>NUCLEOTIDE SEQUENCE [LARGE SCALE GENOMIC DNA]</scope>
    <source>
        <strain evidence="1 2">CCUG 59231</strain>
    </source>
</reference>
<evidence type="ECO:0000313" key="2">
    <source>
        <dbReference type="Proteomes" id="UP000182400"/>
    </source>
</evidence>
<organism evidence="1 2">
    <name type="scientific">Ectopseudomonas composti</name>
    <dbReference type="NCBI Taxonomy" id="658457"/>
    <lineage>
        <taxon>Bacteria</taxon>
        <taxon>Pseudomonadati</taxon>
        <taxon>Pseudomonadota</taxon>
        <taxon>Gammaproteobacteria</taxon>
        <taxon>Pseudomonadales</taxon>
        <taxon>Pseudomonadaceae</taxon>
        <taxon>Ectopseudomonas</taxon>
    </lineage>
</organism>
<accession>A0A1I5Q012</accession>
<gene>
    <name evidence="1" type="ORF">SAMN05216601_110198</name>
</gene>
<evidence type="ECO:0000313" key="1">
    <source>
        <dbReference type="EMBL" id="SFP39664.1"/>
    </source>
</evidence>
<sequence length="64" mass="7071">MEAFHPLSCLLFLLSLAYSFGQSISQQPNDLRPLRWLEEEVACAPRASGSVQRERAASAPLTPL</sequence>
<dbReference type="Proteomes" id="UP000182400">
    <property type="component" value="Unassembled WGS sequence"/>
</dbReference>
<dbReference type="STRING" id="658457.SAMN05216601_110198"/>
<dbReference type="EMBL" id="FOWP01000010">
    <property type="protein sequence ID" value="SFP39664.1"/>
    <property type="molecule type" value="Genomic_DNA"/>
</dbReference>